<dbReference type="STRING" id="946333.A4W93_21675"/>
<accession>A0A1W6LDH6</accession>
<dbReference type="Proteomes" id="UP000193427">
    <property type="component" value="Chromosome"/>
</dbReference>
<sequence>MVPVPLFLAQLAQPLSPGVYRSSMEFGSVPLKSFGVVVGESTGAALESAALKGVELGPLHATA</sequence>
<evidence type="ECO:0000313" key="1">
    <source>
        <dbReference type="EMBL" id="ARN22300.1"/>
    </source>
</evidence>
<dbReference type="KEGG" id="rgu:A4W93_21675"/>
<evidence type="ECO:0000313" key="2">
    <source>
        <dbReference type="Proteomes" id="UP000193427"/>
    </source>
</evidence>
<protein>
    <submittedName>
        <fullName evidence="1">Uncharacterized protein</fullName>
    </submittedName>
</protein>
<keyword evidence="2" id="KW-1185">Reference proteome</keyword>
<organism evidence="1 2">
    <name type="scientific">Piscinibacter gummiphilus</name>
    <dbReference type="NCBI Taxonomy" id="946333"/>
    <lineage>
        <taxon>Bacteria</taxon>
        <taxon>Pseudomonadati</taxon>
        <taxon>Pseudomonadota</taxon>
        <taxon>Betaproteobacteria</taxon>
        <taxon>Burkholderiales</taxon>
        <taxon>Sphaerotilaceae</taxon>
        <taxon>Piscinibacter</taxon>
    </lineage>
</organism>
<dbReference type="AlphaFoldDB" id="A0A1W6LDH6"/>
<proteinExistence type="predicted"/>
<dbReference type="EMBL" id="CP015118">
    <property type="protein sequence ID" value="ARN22300.1"/>
    <property type="molecule type" value="Genomic_DNA"/>
</dbReference>
<reference evidence="1 2" key="1">
    <citation type="submission" date="2016-04" db="EMBL/GenBank/DDBJ databases">
        <title>Complete genome sequence of natural rubber-degrading, novel Gram-negative bacterium, Rhizobacter gummiphilus strain NS21.</title>
        <authorList>
            <person name="Tabata M."/>
            <person name="Kasai D."/>
            <person name="Fukuda M."/>
        </authorList>
    </citation>
    <scope>NUCLEOTIDE SEQUENCE [LARGE SCALE GENOMIC DNA]</scope>
    <source>
        <strain evidence="1 2">NS21</strain>
    </source>
</reference>
<name>A0A1W6LDH6_9BURK</name>
<gene>
    <name evidence="1" type="ORF">A4W93_21675</name>
</gene>